<proteinExistence type="predicted"/>
<dbReference type="Proteomes" id="UP000077202">
    <property type="component" value="Unassembled WGS sequence"/>
</dbReference>
<dbReference type="EMBL" id="LVLJ01000435">
    <property type="protein sequence ID" value="OAE34250.1"/>
    <property type="molecule type" value="Genomic_DNA"/>
</dbReference>
<dbReference type="AlphaFoldDB" id="A0A176WM69"/>
<evidence type="ECO:0000313" key="1">
    <source>
        <dbReference type="EMBL" id="OAE34250.1"/>
    </source>
</evidence>
<evidence type="ECO:0000313" key="2">
    <source>
        <dbReference type="Proteomes" id="UP000077202"/>
    </source>
</evidence>
<gene>
    <name evidence="1" type="ORF">AXG93_4605s1140</name>
</gene>
<name>A0A176WM69_MARPO</name>
<reference evidence="1" key="1">
    <citation type="submission" date="2016-03" db="EMBL/GenBank/DDBJ databases">
        <title>Mechanisms controlling the formation of the plant cell surface in tip-growing cells are functionally conserved among land plants.</title>
        <authorList>
            <person name="Honkanen S."/>
            <person name="Jones V.A."/>
            <person name="Morieri G."/>
            <person name="Champion C."/>
            <person name="Hetherington A.J."/>
            <person name="Kelly S."/>
            <person name="Saint-Marcoux D."/>
            <person name="Proust H."/>
            <person name="Prescott H."/>
            <person name="Dolan L."/>
        </authorList>
    </citation>
    <scope>NUCLEOTIDE SEQUENCE [LARGE SCALE GENOMIC DNA]</scope>
    <source>
        <tissue evidence="1">Whole gametophyte</tissue>
    </source>
</reference>
<organism evidence="1 2">
    <name type="scientific">Marchantia polymorpha subsp. ruderalis</name>
    <dbReference type="NCBI Taxonomy" id="1480154"/>
    <lineage>
        <taxon>Eukaryota</taxon>
        <taxon>Viridiplantae</taxon>
        <taxon>Streptophyta</taxon>
        <taxon>Embryophyta</taxon>
        <taxon>Marchantiophyta</taxon>
        <taxon>Marchantiopsida</taxon>
        <taxon>Marchantiidae</taxon>
        <taxon>Marchantiales</taxon>
        <taxon>Marchantiaceae</taxon>
        <taxon>Marchantia</taxon>
    </lineage>
</organism>
<sequence length="130" mass="15155">MQESVDVATKDEKKVITPVEEKKFEGENHVDVVVIEYGEKKEKKKENNEITLNEHDKILEEKRKAFAASKAKERKVEADNAFEIMQMVDKKSTKEDVFIRFGTNYIGCDGMMHYLANVEDMRLTMKRHSI</sequence>
<comment type="caution">
    <text evidence="1">The sequence shown here is derived from an EMBL/GenBank/DDBJ whole genome shotgun (WGS) entry which is preliminary data.</text>
</comment>
<keyword evidence="2" id="KW-1185">Reference proteome</keyword>
<protein>
    <submittedName>
        <fullName evidence="1">Uncharacterized protein</fullName>
    </submittedName>
</protein>
<accession>A0A176WM69</accession>